<evidence type="ECO:0000256" key="17">
    <source>
        <dbReference type="RuleBase" id="RU000411"/>
    </source>
</evidence>
<dbReference type="InterPro" id="IPR042178">
    <property type="entry name" value="Serpin_sf_1"/>
</dbReference>
<dbReference type="PANTHER" id="PTHR15128:SF0">
    <property type="entry name" value="SCL-INTERRUPTING LOCUS PROTEIN"/>
    <property type="match status" value="1"/>
</dbReference>
<dbReference type="SMART" id="SM00093">
    <property type="entry name" value="SERPIN"/>
    <property type="match status" value="1"/>
</dbReference>
<feature type="compositionally biased region" description="Polar residues" evidence="18">
    <location>
        <begin position="529"/>
        <end position="539"/>
    </location>
</feature>
<dbReference type="Pfam" id="PF26399">
    <property type="entry name" value="PRM_STIL"/>
    <property type="match status" value="1"/>
</dbReference>
<keyword evidence="9" id="KW-0356">Hemostasis</keyword>
<dbReference type="PROSITE" id="PS00284">
    <property type="entry name" value="SERPIN"/>
    <property type="match status" value="1"/>
</dbReference>
<keyword evidence="21" id="KW-1185">Reference proteome</keyword>
<reference evidence="20" key="1">
    <citation type="submission" date="2022-07" db="EMBL/GenBank/DDBJ databases">
        <title>Chromosome-level genome of Muraenolepis orangiensis.</title>
        <authorList>
            <person name="Kim J."/>
        </authorList>
    </citation>
    <scope>NUCLEOTIDE SEQUENCE</scope>
    <source>
        <strain evidence="20">KU_S4_2022</strain>
        <tissue evidence="20">Muscle</tissue>
    </source>
</reference>
<proteinExistence type="inferred from homology"/>
<dbReference type="Pfam" id="PF00079">
    <property type="entry name" value="Serpin"/>
    <property type="match status" value="1"/>
</dbReference>
<dbReference type="AlphaFoldDB" id="A0A9Q0IFR7"/>
<evidence type="ECO:0000256" key="18">
    <source>
        <dbReference type="SAM" id="MobiDB-lite"/>
    </source>
</evidence>
<comment type="similarity">
    <text evidence="2 17">Belongs to the serpin family.</text>
</comment>
<dbReference type="Proteomes" id="UP001148018">
    <property type="component" value="Unassembled WGS sequence"/>
</dbReference>
<evidence type="ECO:0000256" key="14">
    <source>
        <dbReference type="ARBA" id="ARBA00023180"/>
    </source>
</evidence>
<dbReference type="FunFam" id="3.30.497.10:FF:000008">
    <property type="entry name" value="antithrombin-III isoform X1"/>
    <property type="match status" value="1"/>
</dbReference>
<comment type="function">
    <text evidence="15">Most important serine protease inhibitor in plasma that regulates the blood coagulation cascade. AT-III inhibits thrombin, matriptase-3/TMPRSS7, as well as factors IXa, Xa and XIa. Its inhibitory activity is greatly enhanced in the presence of heparin.</text>
</comment>
<dbReference type="EMBL" id="JANIIK010000048">
    <property type="protein sequence ID" value="KAJ3598827.1"/>
    <property type="molecule type" value="Genomic_DNA"/>
</dbReference>
<dbReference type="InterPro" id="IPR023796">
    <property type="entry name" value="Serpin_dom"/>
</dbReference>
<dbReference type="GO" id="GO:0007224">
    <property type="term" value="P:smoothened signaling pathway"/>
    <property type="evidence" value="ECO:0007669"/>
    <property type="project" value="TreeGrafter"/>
</dbReference>
<keyword evidence="8" id="KW-0646">Protease inhibitor</keyword>
<feature type="compositionally biased region" description="Pro residues" evidence="18">
    <location>
        <begin position="418"/>
        <end position="435"/>
    </location>
</feature>
<evidence type="ECO:0000256" key="2">
    <source>
        <dbReference type="ARBA" id="ARBA00009500"/>
    </source>
</evidence>
<dbReference type="GO" id="GO:0071539">
    <property type="term" value="P:protein localization to centrosome"/>
    <property type="evidence" value="ECO:0007669"/>
    <property type="project" value="TreeGrafter"/>
</dbReference>
<dbReference type="Pfam" id="PF25775">
    <property type="entry name" value="CC_STIL"/>
    <property type="match status" value="1"/>
</dbReference>
<dbReference type="InterPro" id="IPR058559">
    <property type="entry name" value="PRM_STIL"/>
</dbReference>
<dbReference type="GO" id="GO:0005815">
    <property type="term" value="C:microtubule organizing center"/>
    <property type="evidence" value="ECO:0007669"/>
    <property type="project" value="TreeGrafter"/>
</dbReference>
<evidence type="ECO:0000256" key="5">
    <source>
        <dbReference type="ARBA" id="ARBA00022525"/>
    </source>
</evidence>
<evidence type="ECO:0000256" key="6">
    <source>
        <dbReference type="ARBA" id="ARBA00022553"/>
    </source>
</evidence>
<dbReference type="Gene3D" id="2.30.39.10">
    <property type="entry name" value="Alpha-1-antitrypsin, domain 1"/>
    <property type="match status" value="1"/>
</dbReference>
<keyword evidence="11" id="KW-0722">Serine protease inhibitor</keyword>
<evidence type="ECO:0000256" key="11">
    <source>
        <dbReference type="ARBA" id="ARBA00022900"/>
    </source>
</evidence>
<feature type="region of interest" description="Disordered" evidence="18">
    <location>
        <begin position="529"/>
        <end position="704"/>
    </location>
</feature>
<feature type="region of interest" description="Disordered" evidence="18">
    <location>
        <begin position="866"/>
        <end position="894"/>
    </location>
</feature>
<keyword evidence="14" id="KW-0325">Glycoprotein</keyword>
<evidence type="ECO:0000256" key="13">
    <source>
        <dbReference type="ARBA" id="ARBA00023157"/>
    </source>
</evidence>
<name>A0A9Q0IFR7_9TELE</name>
<evidence type="ECO:0000256" key="9">
    <source>
        <dbReference type="ARBA" id="ARBA00022696"/>
    </source>
</evidence>
<dbReference type="GO" id="GO:0008201">
    <property type="term" value="F:heparin binding"/>
    <property type="evidence" value="ECO:0007669"/>
    <property type="project" value="UniProtKB-KW"/>
</dbReference>
<feature type="domain" description="Serpin" evidence="19">
    <location>
        <begin position="909"/>
        <end position="1277"/>
    </location>
</feature>
<dbReference type="GO" id="GO:0004867">
    <property type="term" value="F:serine-type endopeptidase inhibitor activity"/>
    <property type="evidence" value="ECO:0007669"/>
    <property type="project" value="UniProtKB-KW"/>
</dbReference>
<dbReference type="PANTHER" id="PTHR15128">
    <property type="entry name" value="TAL1 SCL INTERRUPTING LOCUS"/>
    <property type="match status" value="1"/>
</dbReference>
<evidence type="ECO:0000256" key="8">
    <source>
        <dbReference type="ARBA" id="ARBA00022690"/>
    </source>
</evidence>
<sequence>MPGNAPSALTFPKSKSSLWDPSPAGSLVGLHLCYYRNPHLVVLEKVLRLAHLHTVRVNRPSSYCFLLGSISVDQDEEGVTLTLDRFDPGRAQPGSRVPSLLLPGDVVVPVEMVLHGNPNQVARPADLKVTFKALQQACSGAEVVDLSQLLGVRGQVISSQQGDQLGFSLRWLAATCATSFDVVGVRALPIIPTALARNLSSPGALHRGAPHQGLKHQRGFLSMDQTRKLLLLLESDPKACTLPLVGVSSLHQRVLSEQGWFLLVVFPWVSSQAQFYQCRCAGQRSGDLDYQLLSGSHDSTLFKHVEPAEGHGLQCDLAPDGTMQADLLGGPTLSSLLGTTVDQDSGVEDEDLSPRPSPNPHVHKQTRRVQPSVPELSLLLDAADVPATPQAPPLHSTPSVPLSQSREDFWTSRTPPTLILPPPGPECTSAPPGPSCGPRSSPHTRSATLPCSGALPSDAYQILMAQERQLRLLQSQIQMLLDTQELRGASGADSPVLGESASMFFNASTDQQDILPTLQLQVDSRLQASLSDQDTPARTSSSSSSYFDHAPSTSYYDHAPSYRKQEVSDGDEEQQVVRRDPRSIPGQEASAGACITSGQTQTSRDLSLAQTPRDLSLAQTPRGLSQTQTPRDLSLAQTPRDLSLAQTPRGLSQTQTPRGLSLAQTPRDLSLAQTPRGLSKIQTPRGLSQTQTPRGLSQTQTQRDLSLAQTPGDLSLAQMPGDLSLAQTPGDLSLAQTPRDPLLPGRSVDLSLEANAIALRYLSDSQLSRLSVSSTAALGCPGRNVLSCSNMSLVTRGYMRSPESSLPQSQLIRDLQPKLRLLAQSSRTKDGQRVQQGVQQRVSAGPSLAAGSVGNFLDPRDLPLEPRCVYRNQNPEDQPLGPTEEPEKAPGSTNPRVLELSNANGHFALSLYKQLAKNTSTDTNIFMSPISISTAFAMTKLGACDRTLDQIMDVFGFNTITEKTSDQVHFFFAKLNCRLYRKKDKSTELVSANRLFGEQTLAFNQTYQNISEIVYGARLMPLNFKGNPKDSRLTINQWVSNQTEDRIQDVLPEGAIDFNTVLILVNTIYFKGQWKSKFDKDNVFQTDFTVSESRTCSVSMMFQEHKFQYARFQDDQVQVLELPYRGDDITMVIVLPARDTPLAQVEETLDLQKLTGWLDGLQETTVSVQIPRFRVDGSFSLKARLQAMGLTDLFTPQASLPGILEKEAELYISDAFHKAFLEVNEEGSEAAAATVVLAVGRSFNLNRELFVADRPFLIFIREKSINTLVFTGRVADPC</sequence>
<comment type="subunit">
    <text evidence="3">Forms protease inhibiting heterodimer with TMPRSS7.</text>
</comment>
<feature type="region of interest" description="Disordered" evidence="18">
    <location>
        <begin position="330"/>
        <end position="370"/>
    </location>
</feature>
<gene>
    <name evidence="20" type="ORF">NHX12_032791</name>
</gene>
<keyword evidence="7" id="KW-0358">Heparin-binding</keyword>
<dbReference type="SUPFAM" id="SSF56574">
    <property type="entry name" value="Serpins"/>
    <property type="match status" value="1"/>
</dbReference>
<dbReference type="GO" id="GO:0007052">
    <property type="term" value="P:mitotic spindle organization"/>
    <property type="evidence" value="ECO:0007669"/>
    <property type="project" value="TreeGrafter"/>
</dbReference>
<dbReference type="InterPro" id="IPR042185">
    <property type="entry name" value="Serpin_sf_2"/>
</dbReference>
<comment type="subcellular location">
    <subcellularLocation>
        <location evidence="1">Secreted</location>
        <location evidence="1">Extracellular space</location>
    </subcellularLocation>
</comment>
<keyword evidence="12" id="KW-0094">Blood coagulation</keyword>
<dbReference type="InterPro" id="IPR026123">
    <property type="entry name" value="STIL"/>
</dbReference>
<organism evidence="20 21">
    <name type="scientific">Muraenolepis orangiensis</name>
    <name type="common">Patagonian moray cod</name>
    <dbReference type="NCBI Taxonomy" id="630683"/>
    <lineage>
        <taxon>Eukaryota</taxon>
        <taxon>Metazoa</taxon>
        <taxon>Chordata</taxon>
        <taxon>Craniata</taxon>
        <taxon>Vertebrata</taxon>
        <taxon>Euteleostomi</taxon>
        <taxon>Actinopterygii</taxon>
        <taxon>Neopterygii</taxon>
        <taxon>Teleostei</taxon>
        <taxon>Neoteleostei</taxon>
        <taxon>Acanthomorphata</taxon>
        <taxon>Zeiogadaria</taxon>
        <taxon>Gadariae</taxon>
        <taxon>Gadiformes</taxon>
        <taxon>Muraenolepidoidei</taxon>
        <taxon>Muraenolepididae</taxon>
        <taxon>Muraenolepis</taxon>
    </lineage>
</organism>
<feature type="region of interest" description="Disordered" evidence="18">
    <location>
        <begin position="386"/>
        <end position="450"/>
    </location>
</feature>
<protein>
    <recommendedName>
        <fullName evidence="4">Antithrombin-III</fullName>
    </recommendedName>
    <alternativeName>
        <fullName evidence="16">Serpin C1</fullName>
    </alternativeName>
</protein>
<dbReference type="InterPro" id="IPR036186">
    <property type="entry name" value="Serpin_sf"/>
</dbReference>
<keyword evidence="13" id="KW-1015">Disulfide bond</keyword>
<dbReference type="GO" id="GO:0031023">
    <property type="term" value="P:microtubule organizing center organization"/>
    <property type="evidence" value="ECO:0007669"/>
    <property type="project" value="TreeGrafter"/>
</dbReference>
<keyword evidence="5" id="KW-0964">Secreted</keyword>
<evidence type="ECO:0000256" key="4">
    <source>
        <dbReference type="ARBA" id="ARBA00015267"/>
    </source>
</evidence>
<dbReference type="Pfam" id="PF15253">
    <property type="entry name" value="STIL_N"/>
    <property type="match status" value="1"/>
</dbReference>
<evidence type="ECO:0000256" key="15">
    <source>
        <dbReference type="ARBA" id="ARBA00025088"/>
    </source>
</evidence>
<dbReference type="InterPro" id="IPR057655">
    <property type="entry name" value="STIL_CC"/>
</dbReference>
<dbReference type="GO" id="GO:0007596">
    <property type="term" value="P:blood coagulation"/>
    <property type="evidence" value="ECO:0007669"/>
    <property type="project" value="UniProtKB-KW"/>
</dbReference>
<keyword evidence="10" id="KW-0732">Signal</keyword>
<evidence type="ECO:0000256" key="3">
    <source>
        <dbReference type="ARBA" id="ARBA00011096"/>
    </source>
</evidence>
<accession>A0A9Q0IFR7</accession>
<feature type="compositionally biased region" description="Polar residues" evidence="18">
    <location>
        <begin position="617"/>
        <end position="637"/>
    </location>
</feature>
<dbReference type="OrthoDB" id="76173at2759"/>
<evidence type="ECO:0000313" key="21">
    <source>
        <dbReference type="Proteomes" id="UP001148018"/>
    </source>
</evidence>
<dbReference type="InterPro" id="IPR023795">
    <property type="entry name" value="Serpin_CS"/>
</dbReference>
<evidence type="ECO:0000256" key="7">
    <source>
        <dbReference type="ARBA" id="ARBA00022674"/>
    </source>
</evidence>
<keyword evidence="6" id="KW-0597">Phosphoprotein</keyword>
<feature type="compositionally biased region" description="Polar residues" evidence="18">
    <location>
        <begin position="644"/>
        <end position="664"/>
    </location>
</feature>
<evidence type="ECO:0000256" key="12">
    <source>
        <dbReference type="ARBA" id="ARBA00023084"/>
    </source>
</evidence>
<dbReference type="Gene3D" id="3.30.497.10">
    <property type="entry name" value="Antithrombin, subunit I, domain 2"/>
    <property type="match status" value="1"/>
</dbReference>
<feature type="compositionally biased region" description="Low complexity" evidence="18">
    <location>
        <begin position="330"/>
        <end position="340"/>
    </location>
</feature>
<evidence type="ECO:0000256" key="10">
    <source>
        <dbReference type="ARBA" id="ARBA00022729"/>
    </source>
</evidence>
<dbReference type="InterPro" id="IPR057731">
    <property type="entry name" value="STIL_N"/>
</dbReference>
<evidence type="ECO:0000313" key="20">
    <source>
        <dbReference type="EMBL" id="KAJ3598827.1"/>
    </source>
</evidence>
<comment type="caution">
    <text evidence="20">The sequence shown here is derived from an EMBL/GenBank/DDBJ whole genome shotgun (WGS) entry which is preliminary data.</text>
</comment>
<evidence type="ECO:0000259" key="19">
    <source>
        <dbReference type="SMART" id="SM00093"/>
    </source>
</evidence>
<feature type="compositionally biased region" description="Polar residues" evidence="18">
    <location>
        <begin position="680"/>
        <end position="704"/>
    </location>
</feature>
<feature type="compositionally biased region" description="Polar residues" evidence="18">
    <location>
        <begin position="596"/>
        <end position="610"/>
    </location>
</feature>
<dbReference type="GO" id="GO:0005576">
    <property type="term" value="C:extracellular region"/>
    <property type="evidence" value="ECO:0007669"/>
    <property type="project" value="UniProtKB-SubCell"/>
</dbReference>
<evidence type="ECO:0000256" key="16">
    <source>
        <dbReference type="ARBA" id="ARBA00033153"/>
    </source>
</evidence>
<evidence type="ECO:0000256" key="1">
    <source>
        <dbReference type="ARBA" id="ARBA00004239"/>
    </source>
</evidence>